<accession>A0AAV5UFX6</accession>
<evidence type="ECO:0000313" key="1">
    <source>
        <dbReference type="EMBL" id="GMT05376.1"/>
    </source>
</evidence>
<reference evidence="1" key="1">
    <citation type="submission" date="2023-10" db="EMBL/GenBank/DDBJ databases">
        <title>Genome assembly of Pristionchus species.</title>
        <authorList>
            <person name="Yoshida K."/>
            <person name="Sommer R.J."/>
        </authorList>
    </citation>
    <scope>NUCLEOTIDE SEQUENCE</scope>
    <source>
        <strain evidence="1">RS0144</strain>
    </source>
</reference>
<organism evidence="1 2">
    <name type="scientific">Pristionchus entomophagus</name>
    <dbReference type="NCBI Taxonomy" id="358040"/>
    <lineage>
        <taxon>Eukaryota</taxon>
        <taxon>Metazoa</taxon>
        <taxon>Ecdysozoa</taxon>
        <taxon>Nematoda</taxon>
        <taxon>Chromadorea</taxon>
        <taxon>Rhabditida</taxon>
        <taxon>Rhabditina</taxon>
        <taxon>Diplogasteromorpha</taxon>
        <taxon>Diplogasteroidea</taxon>
        <taxon>Neodiplogasteridae</taxon>
        <taxon>Pristionchus</taxon>
    </lineage>
</organism>
<evidence type="ECO:0000313" key="2">
    <source>
        <dbReference type="Proteomes" id="UP001432027"/>
    </source>
</evidence>
<dbReference type="EMBL" id="BTSX01000006">
    <property type="protein sequence ID" value="GMT05376.1"/>
    <property type="molecule type" value="Genomic_DNA"/>
</dbReference>
<dbReference type="AlphaFoldDB" id="A0AAV5UFX6"/>
<dbReference type="Proteomes" id="UP001432027">
    <property type="component" value="Unassembled WGS sequence"/>
</dbReference>
<comment type="caution">
    <text evidence="1">The sequence shown here is derived from an EMBL/GenBank/DDBJ whole genome shotgun (WGS) entry which is preliminary data.</text>
</comment>
<name>A0AAV5UFX6_9BILA</name>
<keyword evidence="2" id="KW-1185">Reference proteome</keyword>
<gene>
    <name evidence="1" type="ORF">PENTCL1PPCAC_27550</name>
</gene>
<sequence length="86" mass="9690">GLKPFPSMKSLYNHLKCDSDHVDDYPTSNFYVHCSGCRTVQKSAHAPKPSCQGVFTLYMKMEEDDTAVTEEDRGSFKEECISFAMA</sequence>
<proteinExistence type="predicted"/>
<protein>
    <submittedName>
        <fullName evidence="1">Uncharacterized protein</fullName>
    </submittedName>
</protein>
<feature type="non-terminal residue" evidence="1">
    <location>
        <position position="86"/>
    </location>
</feature>
<feature type="non-terminal residue" evidence="1">
    <location>
        <position position="1"/>
    </location>
</feature>